<dbReference type="PANTHER" id="PTHR22948">
    <property type="entry name" value="TUDOR DOMAIN CONTAINING PROTEIN"/>
    <property type="match status" value="1"/>
</dbReference>
<accession>A0A553PBA7</accession>
<reference evidence="4 5" key="1">
    <citation type="journal article" date="2018" name="Nat. Ecol. Evol.">
        <title>Genomic signatures of mitonuclear coevolution across populations of Tigriopus californicus.</title>
        <authorList>
            <person name="Barreto F.S."/>
            <person name="Watson E.T."/>
            <person name="Lima T.G."/>
            <person name="Willett C.S."/>
            <person name="Edmands S."/>
            <person name="Li W."/>
            <person name="Burton R.S."/>
        </authorList>
    </citation>
    <scope>NUCLEOTIDE SEQUENCE [LARGE SCALE GENOMIC DNA]</scope>
    <source>
        <strain evidence="4 5">San Diego</strain>
    </source>
</reference>
<evidence type="ECO:0000313" key="4">
    <source>
        <dbReference type="EMBL" id="TRY74974.1"/>
    </source>
</evidence>
<dbReference type="Gene3D" id="2.30.30.140">
    <property type="match status" value="2"/>
</dbReference>
<dbReference type="PANTHER" id="PTHR22948:SF29">
    <property type="entry name" value="FI02030P-RELATED"/>
    <property type="match status" value="1"/>
</dbReference>
<protein>
    <recommendedName>
        <fullName evidence="6">C3H1-type domain-containing protein</fullName>
    </recommendedName>
</protein>
<dbReference type="Proteomes" id="UP000318571">
    <property type="component" value="Chromosome 2"/>
</dbReference>
<gene>
    <name evidence="4" type="ORF">TCAL_08388</name>
</gene>
<dbReference type="InterPro" id="IPR035437">
    <property type="entry name" value="SNase_OB-fold_sf"/>
</dbReference>
<dbReference type="InterPro" id="IPR000571">
    <property type="entry name" value="Znf_CCCH"/>
</dbReference>
<keyword evidence="1" id="KW-0862">Zinc</keyword>
<name>A0A553PBA7_TIGCA</name>
<dbReference type="InterPro" id="IPR002999">
    <property type="entry name" value="Tudor"/>
</dbReference>
<comment type="caution">
    <text evidence="4">The sequence shown here is derived from an EMBL/GenBank/DDBJ whole genome shotgun (WGS) entry which is preliminary data.</text>
</comment>
<dbReference type="PROSITE" id="PS50103">
    <property type="entry name" value="ZF_C3H1"/>
    <property type="match status" value="1"/>
</dbReference>
<evidence type="ECO:0000313" key="5">
    <source>
        <dbReference type="Proteomes" id="UP000318571"/>
    </source>
</evidence>
<proteinExistence type="predicted"/>
<keyword evidence="5" id="KW-1185">Reference proteome</keyword>
<evidence type="ECO:0008006" key="6">
    <source>
        <dbReference type="Google" id="ProtNLM"/>
    </source>
</evidence>
<dbReference type="GO" id="GO:0005737">
    <property type="term" value="C:cytoplasm"/>
    <property type="evidence" value="ECO:0007669"/>
    <property type="project" value="UniProtKB-ARBA"/>
</dbReference>
<evidence type="ECO:0000259" key="3">
    <source>
        <dbReference type="PROSITE" id="PS50304"/>
    </source>
</evidence>
<dbReference type="EMBL" id="VCGU01000005">
    <property type="protein sequence ID" value="TRY74974.1"/>
    <property type="molecule type" value="Genomic_DNA"/>
</dbReference>
<feature type="domain" description="C3H1-type" evidence="2">
    <location>
        <begin position="505"/>
        <end position="533"/>
    </location>
</feature>
<keyword evidence="1" id="KW-0479">Metal-binding</keyword>
<evidence type="ECO:0000256" key="1">
    <source>
        <dbReference type="PROSITE-ProRule" id="PRU00723"/>
    </source>
</evidence>
<dbReference type="OrthoDB" id="6359713at2759"/>
<dbReference type="OMA" id="IDICKHY"/>
<sequence length="784" mass="88144">MAEKVTFLNGTPKSFYVRTESQSQEVARLEHELLERYGVPGSGGVEIQDKCRLSKKDRLKPGFSFGIQYKDVEGRPKFGRVILADILTEDDVTVSYLDLSYVAVVGIKSLLRLPKQLRAIPPQVTFCTMFEYINSDLNESNLFEKVWQMANTLYMVRLPDEGSENTNAPIPVRLVADIDVSSIIKMNLEAPVCLQEDPKHSLKAKSLDDESLIHEMSDCGCGDEAVDLSRVSSWLEDSSLTDKEPSKVPTRHPKISKISDLPPLTVTTNEQGAFKFLFAHIESPGRFFVHPWEDTQGVFESFLLDLNQFYSENGRDASHKIEGHIRQDSLVAVYSESTWNRGCLKEHVDADLKKVFMIDHGDTVEAPTKDLRVLDKKFCAQAPLARECSLEGVQVVPAKLPQAVSLMNEQSDLFGQKSWFIGVPDDVENNIMSLDVLAQEFENDDGSIQPTLSLNAFLVAKEVCLSDTHPQTLDWNPIGDDYAAGDNFYDSASRQQYPKQVGARFHGPQICRFFQNSGRCMKGDACPDYHLFTGSNAYTEIDRDKTMTAAYNEITLPSKESDTCIQVSSIQSPSNFYIILPWGPIDINQANLDIFESAADQEQNLEVLCSEMTRYYNRIDQTSKRVQSKFIRTEIVAAFCSHEKQWLRAKILDVPLDQEDHSTLTVFFVDFGNSQDVALKSIRKIQPAFLHLPFQALQCSLSGVKPLGDLWTKEATEYFFQLVHDKTFLASIECVNPNWPLQLTLRDMKTSEETVVQALIKSGFGDQCNGGIIGLNTNSKYIPG</sequence>
<dbReference type="Gene3D" id="2.40.50.90">
    <property type="match status" value="1"/>
</dbReference>
<evidence type="ECO:0000259" key="2">
    <source>
        <dbReference type="PROSITE" id="PS50103"/>
    </source>
</evidence>
<dbReference type="SUPFAM" id="SSF63748">
    <property type="entry name" value="Tudor/PWWP/MBT"/>
    <property type="match status" value="3"/>
</dbReference>
<dbReference type="PROSITE" id="PS50304">
    <property type="entry name" value="TUDOR"/>
    <property type="match status" value="1"/>
</dbReference>
<feature type="domain" description="Tudor" evidence="3">
    <location>
        <begin position="629"/>
        <end position="692"/>
    </location>
</feature>
<feature type="zinc finger region" description="C3H1-type" evidence="1">
    <location>
        <begin position="505"/>
        <end position="533"/>
    </location>
</feature>
<dbReference type="GO" id="GO:0008270">
    <property type="term" value="F:zinc ion binding"/>
    <property type="evidence" value="ECO:0007669"/>
    <property type="project" value="UniProtKB-KW"/>
</dbReference>
<keyword evidence="1" id="KW-0863">Zinc-finger</keyword>
<dbReference type="STRING" id="6832.A0A553PBA7"/>
<organism evidence="4 5">
    <name type="scientific">Tigriopus californicus</name>
    <name type="common">Marine copepod</name>
    <dbReference type="NCBI Taxonomy" id="6832"/>
    <lineage>
        <taxon>Eukaryota</taxon>
        <taxon>Metazoa</taxon>
        <taxon>Ecdysozoa</taxon>
        <taxon>Arthropoda</taxon>
        <taxon>Crustacea</taxon>
        <taxon>Multicrustacea</taxon>
        <taxon>Hexanauplia</taxon>
        <taxon>Copepoda</taxon>
        <taxon>Harpacticoida</taxon>
        <taxon>Harpacticidae</taxon>
        <taxon>Tigriopus</taxon>
    </lineage>
</organism>
<dbReference type="AlphaFoldDB" id="A0A553PBA7"/>
<dbReference type="SMART" id="SM00333">
    <property type="entry name" value="TUDOR"/>
    <property type="match status" value="2"/>
</dbReference>
<dbReference type="InterPro" id="IPR050621">
    <property type="entry name" value="Tudor_domain_containing"/>
</dbReference>
<dbReference type="Pfam" id="PF00567">
    <property type="entry name" value="TUDOR"/>
    <property type="match status" value="2"/>
</dbReference>